<accession>A0A927WF00</accession>
<dbReference type="InterPro" id="IPR011009">
    <property type="entry name" value="Kinase-like_dom_sf"/>
</dbReference>
<dbReference type="PANTHER" id="PTHR43584">
    <property type="entry name" value="NUCLEOTIDYL TRANSFERASE"/>
    <property type="match status" value="1"/>
</dbReference>
<evidence type="ECO:0000259" key="3">
    <source>
        <dbReference type="Pfam" id="PF01636"/>
    </source>
</evidence>
<comment type="caution">
    <text evidence="5">The sequence shown here is derived from an EMBL/GenBank/DDBJ whole genome shotgun (WGS) entry which is preliminary data.</text>
</comment>
<feature type="domain" description="MobA-like NTP transferase" evidence="4">
    <location>
        <begin position="13"/>
        <end position="113"/>
    </location>
</feature>
<dbReference type="Pfam" id="PF12804">
    <property type="entry name" value="NTP_transf_3"/>
    <property type="match status" value="1"/>
</dbReference>
<dbReference type="Gene3D" id="3.90.550.10">
    <property type="entry name" value="Spore Coat Polysaccharide Biosynthesis Protein SpsA, Chain A"/>
    <property type="match status" value="1"/>
</dbReference>
<gene>
    <name evidence="5" type="ORF">E7203_08580</name>
</gene>
<proteinExistence type="predicted"/>
<dbReference type="Proteomes" id="UP000772151">
    <property type="component" value="Unassembled WGS sequence"/>
</dbReference>
<dbReference type="Pfam" id="PF01636">
    <property type="entry name" value="APH"/>
    <property type="match status" value="1"/>
</dbReference>
<dbReference type="SUPFAM" id="SSF56112">
    <property type="entry name" value="Protein kinase-like (PK-like)"/>
    <property type="match status" value="1"/>
</dbReference>
<name>A0A927WF00_SELRU</name>
<dbReference type="Gene3D" id="3.90.1200.10">
    <property type="match status" value="1"/>
</dbReference>
<keyword evidence="1" id="KW-0808">Transferase</keyword>
<evidence type="ECO:0000259" key="4">
    <source>
        <dbReference type="Pfam" id="PF12804"/>
    </source>
</evidence>
<dbReference type="PANTHER" id="PTHR43584:SF8">
    <property type="entry name" value="N-ACETYLMURAMATE ALPHA-1-PHOSPHATE URIDYLYLTRANSFERASE"/>
    <property type="match status" value="1"/>
</dbReference>
<dbReference type="InterPro" id="IPR002575">
    <property type="entry name" value="Aminoglycoside_PTrfase"/>
</dbReference>
<feature type="domain" description="Aminoglycoside phosphotransferase" evidence="3">
    <location>
        <begin position="240"/>
        <end position="397"/>
    </location>
</feature>
<organism evidence="5 6">
    <name type="scientific">Selenomonas ruminantium</name>
    <dbReference type="NCBI Taxonomy" id="971"/>
    <lineage>
        <taxon>Bacteria</taxon>
        <taxon>Bacillati</taxon>
        <taxon>Bacillota</taxon>
        <taxon>Negativicutes</taxon>
        <taxon>Selenomonadales</taxon>
        <taxon>Selenomonadaceae</taxon>
        <taxon>Selenomonas</taxon>
    </lineage>
</organism>
<dbReference type="InterPro" id="IPR050065">
    <property type="entry name" value="GlmU-like"/>
</dbReference>
<evidence type="ECO:0000313" key="6">
    <source>
        <dbReference type="Proteomes" id="UP000772151"/>
    </source>
</evidence>
<reference evidence="5" key="1">
    <citation type="submission" date="2019-04" db="EMBL/GenBank/DDBJ databases">
        <title>Evolution of Biomass-Degrading Anaerobic Consortia Revealed by Metagenomics.</title>
        <authorList>
            <person name="Peng X."/>
        </authorList>
    </citation>
    <scope>NUCLEOTIDE SEQUENCE</scope>
    <source>
        <strain evidence="5">SIG242</strain>
    </source>
</reference>
<sequence>MEDQSIMEVNYIVVQAGGLGTRLGRLTRNRPKALVPVLNRPIVFHLFERWPKCKFIIIGDYKYEVLSRYLQAFADVDYLLVKAEGKGNAAGVAEGLRYIPKGEPFLLMWSDLLLDESLALPELPAPCYVGVLDNFPCSWRFREGMMEKAPSEGKSGVAGCFLFDTKGRLQGLPKEGSFTKWLTESNIPLQAWNLRETAEAGTIEAVRTIDPGTARCRPYNHMEFTKDCVIKTGVNDEGRRLIEREVRWYKAVAAYGFQAVPRIYVYEPLTMERIDGENIFLVQLSEEQKKNVIDQLVEMLDGLHKSARPGPDYFGLEKDYYSKTIKRVQGIRDAIPFADQPYININGKQCRNVLAFRDEFQREIHDFLFDAEYGPIHGDCTLTNTMIDKDGHIYFIDARGYFGTREIMGDVYYDWAKIYYSLAGRFDRFNIKDFDLEITEDGVKYEIAKSGWENLTQYFIDKIPDCNVAKLQLIHAIVWISLASHCWEDYDSMCLAFYNGLALWQAWQEENA</sequence>
<dbReference type="AlphaFoldDB" id="A0A927WF00"/>
<evidence type="ECO:0000313" key="5">
    <source>
        <dbReference type="EMBL" id="MBE6085487.1"/>
    </source>
</evidence>
<dbReference type="GO" id="GO:0016779">
    <property type="term" value="F:nucleotidyltransferase activity"/>
    <property type="evidence" value="ECO:0007669"/>
    <property type="project" value="UniProtKB-KW"/>
</dbReference>
<evidence type="ECO:0000256" key="1">
    <source>
        <dbReference type="ARBA" id="ARBA00022679"/>
    </source>
</evidence>
<dbReference type="EMBL" id="SVCA01000007">
    <property type="protein sequence ID" value="MBE6085487.1"/>
    <property type="molecule type" value="Genomic_DNA"/>
</dbReference>
<dbReference type="SUPFAM" id="SSF53448">
    <property type="entry name" value="Nucleotide-diphospho-sugar transferases"/>
    <property type="match status" value="1"/>
</dbReference>
<evidence type="ECO:0000256" key="2">
    <source>
        <dbReference type="ARBA" id="ARBA00022695"/>
    </source>
</evidence>
<protein>
    <submittedName>
        <fullName evidence="5">Nucleoside-diphosphate-sugar pyrophosphorylase</fullName>
    </submittedName>
</protein>
<dbReference type="InterPro" id="IPR025877">
    <property type="entry name" value="MobA-like_NTP_Trfase"/>
</dbReference>
<keyword evidence="2" id="KW-0548">Nucleotidyltransferase</keyword>
<dbReference type="InterPro" id="IPR029044">
    <property type="entry name" value="Nucleotide-diphossugar_trans"/>
</dbReference>